<evidence type="ECO:0000256" key="11">
    <source>
        <dbReference type="ARBA" id="ARBA00022989"/>
    </source>
</evidence>
<keyword evidence="7" id="KW-0479">Metal-binding</keyword>
<organism evidence="14 15">
    <name type="scientific">Rotaria magnacalcarata</name>
    <dbReference type="NCBI Taxonomy" id="392030"/>
    <lineage>
        <taxon>Eukaryota</taxon>
        <taxon>Metazoa</taxon>
        <taxon>Spiralia</taxon>
        <taxon>Gnathifera</taxon>
        <taxon>Rotifera</taxon>
        <taxon>Eurotatoria</taxon>
        <taxon>Bdelloidea</taxon>
        <taxon>Philodinida</taxon>
        <taxon>Philodinidae</taxon>
        <taxon>Rotaria</taxon>
    </lineage>
</organism>
<accession>A0A8S3JMT7</accession>
<protein>
    <recommendedName>
        <fullName evidence="4">RING-type E3 ubiquitin transferase</fullName>
        <ecNumber evidence="4">2.3.2.27</ecNumber>
    </recommendedName>
</protein>
<keyword evidence="11" id="KW-1133">Transmembrane helix</keyword>
<comment type="catalytic activity">
    <reaction evidence="1">
        <text>S-ubiquitinyl-[E2 ubiquitin-conjugating enzyme]-L-cysteine + [acceptor protein]-L-lysine = [E2 ubiquitin-conjugating enzyme]-L-cysteine + N(6)-ubiquitinyl-[acceptor protein]-L-lysine.</text>
        <dbReference type="EC" id="2.3.2.27"/>
    </reaction>
</comment>
<keyword evidence="5" id="KW-0808">Transferase</keyword>
<keyword evidence="12" id="KW-0472">Membrane</keyword>
<keyword evidence="8" id="KW-0863">Zinc-finger</keyword>
<dbReference type="EC" id="2.3.2.27" evidence="4"/>
<feature type="non-terminal residue" evidence="14">
    <location>
        <position position="1"/>
    </location>
</feature>
<evidence type="ECO:0000256" key="1">
    <source>
        <dbReference type="ARBA" id="ARBA00000900"/>
    </source>
</evidence>
<proteinExistence type="predicted"/>
<evidence type="ECO:0000256" key="2">
    <source>
        <dbReference type="ARBA" id="ARBA00004141"/>
    </source>
</evidence>
<keyword evidence="6" id="KW-0812">Transmembrane</keyword>
<keyword evidence="10" id="KW-0862">Zinc</keyword>
<dbReference type="InterPro" id="IPR013083">
    <property type="entry name" value="Znf_RING/FYVE/PHD"/>
</dbReference>
<evidence type="ECO:0000256" key="8">
    <source>
        <dbReference type="ARBA" id="ARBA00022771"/>
    </source>
</evidence>
<reference evidence="14" key="1">
    <citation type="submission" date="2021-02" db="EMBL/GenBank/DDBJ databases">
        <authorList>
            <person name="Nowell W R."/>
        </authorList>
    </citation>
    <scope>NUCLEOTIDE SEQUENCE</scope>
</reference>
<feature type="domain" description="RING-CH-type" evidence="13">
    <location>
        <begin position="9"/>
        <end position="46"/>
    </location>
</feature>
<keyword evidence="9" id="KW-0833">Ubl conjugation pathway</keyword>
<dbReference type="Pfam" id="PF12906">
    <property type="entry name" value="RINGv"/>
    <property type="match status" value="1"/>
</dbReference>
<dbReference type="InterPro" id="IPR011016">
    <property type="entry name" value="Znf_RING-CH"/>
</dbReference>
<evidence type="ECO:0000256" key="6">
    <source>
        <dbReference type="ARBA" id="ARBA00022692"/>
    </source>
</evidence>
<dbReference type="PANTHER" id="PTHR13145:SF0">
    <property type="entry name" value="E3 UBIQUITIN-PROTEIN LIGASE MARCHF6"/>
    <property type="match status" value="1"/>
</dbReference>
<comment type="subcellular location">
    <subcellularLocation>
        <location evidence="2">Membrane</location>
        <topology evidence="2">Multi-pass membrane protein</topology>
    </subcellularLocation>
</comment>
<dbReference type="SUPFAM" id="SSF57850">
    <property type="entry name" value="RING/U-box"/>
    <property type="match status" value="1"/>
</dbReference>
<evidence type="ECO:0000313" key="14">
    <source>
        <dbReference type="EMBL" id="CAF5220931.1"/>
    </source>
</evidence>
<evidence type="ECO:0000256" key="9">
    <source>
        <dbReference type="ARBA" id="ARBA00022786"/>
    </source>
</evidence>
<dbReference type="PROSITE" id="PS51292">
    <property type="entry name" value="ZF_RING_CH"/>
    <property type="match status" value="1"/>
</dbReference>
<evidence type="ECO:0000256" key="4">
    <source>
        <dbReference type="ARBA" id="ARBA00012483"/>
    </source>
</evidence>
<evidence type="ECO:0000256" key="10">
    <source>
        <dbReference type="ARBA" id="ARBA00022833"/>
    </source>
</evidence>
<comment type="pathway">
    <text evidence="3">Protein modification; protein ubiquitination.</text>
</comment>
<dbReference type="EMBL" id="CAJOBJ010365793">
    <property type="protein sequence ID" value="CAF5220931.1"/>
    <property type="molecule type" value="Genomic_DNA"/>
</dbReference>
<dbReference type="Gene3D" id="3.30.40.10">
    <property type="entry name" value="Zinc/RING finger domain, C3HC4 (zinc finger)"/>
    <property type="match status" value="1"/>
</dbReference>
<dbReference type="GO" id="GO:0061630">
    <property type="term" value="F:ubiquitin protein ligase activity"/>
    <property type="evidence" value="ECO:0007669"/>
    <property type="project" value="UniProtKB-EC"/>
</dbReference>
<dbReference type="AlphaFoldDB" id="A0A8S3JMT7"/>
<sequence length="46" mass="5249">MANEVNVENDAADVDICRVCRCEGSFDRPLFYPCLCHGSIRYVHDD</sequence>
<gene>
    <name evidence="14" type="ORF">GIL414_LOCUS84279</name>
</gene>
<evidence type="ECO:0000259" key="13">
    <source>
        <dbReference type="PROSITE" id="PS51292"/>
    </source>
</evidence>
<evidence type="ECO:0000313" key="15">
    <source>
        <dbReference type="Proteomes" id="UP000681720"/>
    </source>
</evidence>
<evidence type="ECO:0000256" key="7">
    <source>
        <dbReference type="ARBA" id="ARBA00022723"/>
    </source>
</evidence>
<evidence type="ECO:0000256" key="12">
    <source>
        <dbReference type="ARBA" id="ARBA00023136"/>
    </source>
</evidence>
<dbReference type="GO" id="GO:0036503">
    <property type="term" value="P:ERAD pathway"/>
    <property type="evidence" value="ECO:0007669"/>
    <property type="project" value="TreeGrafter"/>
</dbReference>
<evidence type="ECO:0000256" key="3">
    <source>
        <dbReference type="ARBA" id="ARBA00004906"/>
    </source>
</evidence>
<dbReference type="GO" id="GO:0005789">
    <property type="term" value="C:endoplasmic reticulum membrane"/>
    <property type="evidence" value="ECO:0007669"/>
    <property type="project" value="TreeGrafter"/>
</dbReference>
<dbReference type="Proteomes" id="UP000681720">
    <property type="component" value="Unassembled WGS sequence"/>
</dbReference>
<dbReference type="GO" id="GO:0008270">
    <property type="term" value="F:zinc ion binding"/>
    <property type="evidence" value="ECO:0007669"/>
    <property type="project" value="UniProtKB-KW"/>
</dbReference>
<comment type="caution">
    <text evidence="14">The sequence shown here is derived from an EMBL/GenBank/DDBJ whole genome shotgun (WGS) entry which is preliminary data.</text>
</comment>
<name>A0A8S3JMT7_9BILA</name>
<dbReference type="PANTHER" id="PTHR13145">
    <property type="entry name" value="SSM4 PROTEIN"/>
    <property type="match status" value="1"/>
</dbReference>
<evidence type="ECO:0000256" key="5">
    <source>
        <dbReference type="ARBA" id="ARBA00022679"/>
    </source>
</evidence>